<evidence type="ECO:0000256" key="5">
    <source>
        <dbReference type="ARBA" id="ARBA00022842"/>
    </source>
</evidence>
<reference evidence="12 13" key="1">
    <citation type="submission" date="2016-10" db="EMBL/GenBank/DDBJ databases">
        <authorList>
            <person name="Varghese N."/>
            <person name="Submissions S."/>
        </authorList>
    </citation>
    <scope>NUCLEOTIDE SEQUENCE [LARGE SCALE GENOMIC DNA]</scope>
    <source>
        <strain evidence="12 13">CGMCC 1.3527</strain>
    </source>
</reference>
<dbReference type="PANTHER" id="PTHR43771:SF1">
    <property type="entry name" value="PHOSPHOMANNOMUTASE"/>
    <property type="match status" value="1"/>
</dbReference>
<dbReference type="InterPro" id="IPR005845">
    <property type="entry name" value="A-D-PHexomutase_a/b/a-II"/>
</dbReference>
<evidence type="ECO:0000256" key="3">
    <source>
        <dbReference type="ARBA" id="ARBA00022553"/>
    </source>
</evidence>
<evidence type="ECO:0000313" key="12">
    <source>
        <dbReference type="EMBL" id="SDF76933.1"/>
    </source>
</evidence>
<accession>A0A1G7NSK6</accession>
<feature type="domain" description="Alpha-D-phosphohexomutase alpha/beta/alpha" evidence="10">
    <location>
        <begin position="2"/>
        <end position="146"/>
    </location>
</feature>
<comment type="cofactor">
    <cofactor evidence="1">
        <name>Mg(2+)</name>
        <dbReference type="ChEBI" id="CHEBI:18420"/>
    </cofactor>
</comment>
<dbReference type="InterPro" id="IPR016055">
    <property type="entry name" value="A-D-PHexomutase_a/b/a-I/II/III"/>
</dbReference>
<evidence type="ECO:0000259" key="10">
    <source>
        <dbReference type="Pfam" id="PF02878"/>
    </source>
</evidence>
<name>A0A1G7NSK6_9EURY</name>
<dbReference type="Proteomes" id="UP000324020">
    <property type="component" value="Unassembled WGS sequence"/>
</dbReference>
<dbReference type="PRINTS" id="PR00509">
    <property type="entry name" value="PGMPMM"/>
</dbReference>
<dbReference type="PANTHER" id="PTHR43771">
    <property type="entry name" value="PHOSPHOMANNOMUTASE"/>
    <property type="match status" value="1"/>
</dbReference>
<evidence type="ECO:0000313" key="13">
    <source>
        <dbReference type="Proteomes" id="UP000324020"/>
    </source>
</evidence>
<dbReference type="PROSITE" id="PS00710">
    <property type="entry name" value="PGM_PMM"/>
    <property type="match status" value="1"/>
</dbReference>
<dbReference type="SUPFAM" id="SSF53738">
    <property type="entry name" value="Phosphoglucomutase, first 3 domains"/>
    <property type="match status" value="3"/>
</dbReference>
<proteinExistence type="inferred from homology"/>
<dbReference type="GO" id="GO:0016868">
    <property type="term" value="F:intramolecular phosphotransferase activity"/>
    <property type="evidence" value="ECO:0007669"/>
    <property type="project" value="InterPro"/>
</dbReference>
<sequence length="500" mass="52383">MDLFGTAGIRGGVEDRVTPALALAVGRAVGAEIRSRTDDSAEKPTAGSSSDSTPEPTVVLARDGRVTGPALAAAMEAGLAAGGVAVRRAGRLPTPVLAHASRGRYGVMLTASHNPPTDNGIKLFRDGTEFDRDAERAVESRVADEEPVAPWDEWTEPTRTDPLGGYLDDVREYAAGFGAPLDGLRVAVDCGNGMSAPATPTVLRELGADVVTLNGNVDGHFPGRGSKPTPETLADLRAFIADANEDVENPGRLPEVGGDEDGAAEGFAFGIGHDGDADRIVIVDADGEVVHEDTVLAVLAERYTRTSDAADPVVVTTPNASGRIDERVRDAGGRVERVRLGALHEGIAAVREAAAADGAGGDDTRVVFAAEPWKHIHVAFGGWIDGVTSAAVIARLVADEGLEALRKPVTERPYRKVSVCCPDNAKEPVMDRLETTLPEAFPEAAVDTDHGVRLEFEDASWTLVRPSGTEPYVRIYAESDDVDALVADVEGVVEDAVAAA</sequence>
<dbReference type="SUPFAM" id="SSF55957">
    <property type="entry name" value="Phosphoglucomutase, C-terminal domain"/>
    <property type="match status" value="1"/>
</dbReference>
<dbReference type="InterPro" id="IPR005843">
    <property type="entry name" value="A-D-PHexomutase_C"/>
</dbReference>
<keyword evidence="6" id="KW-0413">Isomerase</keyword>
<dbReference type="RefSeq" id="WP_149798977.1">
    <property type="nucleotide sequence ID" value="NZ_FNBO01000008.1"/>
</dbReference>
<comment type="similarity">
    <text evidence="2 7">Belongs to the phosphohexose mutase family.</text>
</comment>
<evidence type="ECO:0000256" key="1">
    <source>
        <dbReference type="ARBA" id="ARBA00001946"/>
    </source>
</evidence>
<dbReference type="InterPro" id="IPR036900">
    <property type="entry name" value="A-D-PHexomutase_C_sf"/>
</dbReference>
<feature type="region of interest" description="Disordered" evidence="8">
    <location>
        <begin position="140"/>
        <end position="162"/>
    </location>
</feature>
<dbReference type="EMBL" id="FNBO01000008">
    <property type="protein sequence ID" value="SDF76933.1"/>
    <property type="molecule type" value="Genomic_DNA"/>
</dbReference>
<feature type="compositionally biased region" description="Polar residues" evidence="8">
    <location>
        <begin position="46"/>
        <end position="55"/>
    </location>
</feature>
<dbReference type="GO" id="GO:0000287">
    <property type="term" value="F:magnesium ion binding"/>
    <property type="evidence" value="ECO:0007669"/>
    <property type="project" value="InterPro"/>
</dbReference>
<keyword evidence="13" id="KW-1185">Reference proteome</keyword>
<dbReference type="InterPro" id="IPR005844">
    <property type="entry name" value="A-D-PHexomutase_a/b/a-I"/>
</dbReference>
<feature type="domain" description="Alpha-D-phosphohexomutase C-terminal" evidence="9">
    <location>
        <begin position="435"/>
        <end position="487"/>
    </location>
</feature>
<dbReference type="GO" id="GO:0005975">
    <property type="term" value="P:carbohydrate metabolic process"/>
    <property type="evidence" value="ECO:0007669"/>
    <property type="project" value="InterPro"/>
</dbReference>
<keyword evidence="4 7" id="KW-0479">Metal-binding</keyword>
<dbReference type="Pfam" id="PF00408">
    <property type="entry name" value="PGM_PMM_IV"/>
    <property type="match status" value="1"/>
</dbReference>
<evidence type="ECO:0000256" key="6">
    <source>
        <dbReference type="ARBA" id="ARBA00023235"/>
    </source>
</evidence>
<dbReference type="Gene3D" id="3.30.310.50">
    <property type="entry name" value="Alpha-D-phosphohexomutase, C-terminal domain"/>
    <property type="match status" value="1"/>
</dbReference>
<dbReference type="InterPro" id="IPR005841">
    <property type="entry name" value="Alpha-D-phosphohexomutase_SF"/>
</dbReference>
<dbReference type="Gene3D" id="3.40.120.10">
    <property type="entry name" value="Alpha-D-Glucose-1,6-Bisphosphate, subunit A, domain 3"/>
    <property type="match status" value="3"/>
</dbReference>
<evidence type="ECO:0000256" key="7">
    <source>
        <dbReference type="RuleBase" id="RU004326"/>
    </source>
</evidence>
<protein>
    <submittedName>
        <fullName evidence="12">Phosphomannomutase</fullName>
    </submittedName>
</protein>
<dbReference type="AlphaFoldDB" id="A0A1G7NSK6"/>
<feature type="domain" description="Alpha-D-phosphohexomutase alpha/beta/alpha" evidence="11">
    <location>
        <begin position="166"/>
        <end position="287"/>
    </location>
</feature>
<gene>
    <name evidence="12" type="ORF">SAMN04488067_10890</name>
</gene>
<dbReference type="OrthoDB" id="10363at2157"/>
<dbReference type="Pfam" id="PF02879">
    <property type="entry name" value="PGM_PMM_II"/>
    <property type="match status" value="1"/>
</dbReference>
<evidence type="ECO:0000259" key="9">
    <source>
        <dbReference type="Pfam" id="PF00408"/>
    </source>
</evidence>
<feature type="compositionally biased region" description="Basic and acidic residues" evidence="8">
    <location>
        <begin position="33"/>
        <end position="42"/>
    </location>
</feature>
<feature type="region of interest" description="Disordered" evidence="8">
    <location>
        <begin position="32"/>
        <end position="57"/>
    </location>
</feature>
<dbReference type="InterPro" id="IPR016066">
    <property type="entry name" value="A-D-PHexomutase_CS"/>
</dbReference>
<evidence type="ECO:0000256" key="4">
    <source>
        <dbReference type="ARBA" id="ARBA00022723"/>
    </source>
</evidence>
<evidence type="ECO:0000256" key="2">
    <source>
        <dbReference type="ARBA" id="ARBA00010231"/>
    </source>
</evidence>
<keyword evidence="5 7" id="KW-0460">Magnesium</keyword>
<keyword evidence="3" id="KW-0597">Phosphoprotein</keyword>
<evidence type="ECO:0000259" key="11">
    <source>
        <dbReference type="Pfam" id="PF02879"/>
    </source>
</evidence>
<evidence type="ECO:0000256" key="8">
    <source>
        <dbReference type="SAM" id="MobiDB-lite"/>
    </source>
</evidence>
<organism evidence="12 13">
    <name type="scientific">Halorubrum xinjiangense</name>
    <dbReference type="NCBI Taxonomy" id="261291"/>
    <lineage>
        <taxon>Archaea</taxon>
        <taxon>Methanobacteriati</taxon>
        <taxon>Methanobacteriota</taxon>
        <taxon>Stenosarchaea group</taxon>
        <taxon>Halobacteria</taxon>
        <taxon>Halobacteriales</taxon>
        <taxon>Haloferacaceae</taxon>
        <taxon>Halorubrum</taxon>
    </lineage>
</organism>
<dbReference type="Pfam" id="PF02878">
    <property type="entry name" value="PGM_PMM_I"/>
    <property type="match status" value="1"/>
</dbReference>